<dbReference type="PANTHER" id="PTHR37984:SF5">
    <property type="entry name" value="PROTEIN NYNRIN-LIKE"/>
    <property type="match status" value="1"/>
</dbReference>
<dbReference type="InterPro" id="IPR012337">
    <property type="entry name" value="RNaseH-like_sf"/>
</dbReference>
<evidence type="ECO:0000259" key="1">
    <source>
        <dbReference type="PROSITE" id="PS50994"/>
    </source>
</evidence>
<dbReference type="PANTHER" id="PTHR37984">
    <property type="entry name" value="PROTEIN CBG26694"/>
    <property type="match status" value="1"/>
</dbReference>
<dbReference type="InterPro" id="IPR001584">
    <property type="entry name" value="Integrase_cat-core"/>
</dbReference>
<dbReference type="InterPro" id="IPR050951">
    <property type="entry name" value="Retrovirus_Pol_polyprotein"/>
</dbReference>
<dbReference type="SUPFAM" id="SSF53098">
    <property type="entry name" value="Ribonuclease H-like"/>
    <property type="match status" value="1"/>
</dbReference>
<feature type="domain" description="Integrase catalytic" evidence="1">
    <location>
        <begin position="49"/>
        <end position="174"/>
    </location>
</feature>
<dbReference type="Proteomes" id="UP000694930">
    <property type="component" value="Chromosome 11"/>
</dbReference>
<reference evidence="2" key="1">
    <citation type="journal article" date="2014" name="Nat. Genet.">
        <title>The genome of the stress-tolerant wild tomato species Solanum pennellii.</title>
        <authorList>
            <person name="Bolger A."/>
            <person name="Scossa F."/>
            <person name="Bolger M.E."/>
            <person name="Lanz C."/>
            <person name="Maumus F."/>
            <person name="Tohge T."/>
            <person name="Quesneville H."/>
            <person name="Alseekh S."/>
            <person name="Sorensen I."/>
            <person name="Lichtenstein G."/>
            <person name="Fich E.A."/>
            <person name="Conte M."/>
            <person name="Keller H."/>
            <person name="Schneeberger K."/>
            <person name="Schwacke R."/>
            <person name="Ofner I."/>
            <person name="Vrebalov J."/>
            <person name="Xu Y."/>
            <person name="Osorio S."/>
            <person name="Aflitos S.A."/>
            <person name="Schijlen E."/>
            <person name="Jimenez-Gomez J.M."/>
            <person name="Ryngajllo M."/>
            <person name="Kimura S."/>
            <person name="Kumar R."/>
            <person name="Koenig D."/>
            <person name="Headland L.R."/>
            <person name="Maloof J.N."/>
            <person name="Sinha N."/>
            <person name="van Ham R.C."/>
            <person name="Lankhorst R.K."/>
            <person name="Mao L."/>
            <person name="Vogel A."/>
            <person name="Arsova B."/>
            <person name="Panstruga R."/>
            <person name="Fei Z."/>
            <person name="Rose J.K."/>
            <person name="Zamir D."/>
            <person name="Carrari F."/>
            <person name="Giovannoni J.J."/>
            <person name="Weigel D."/>
            <person name="Usadel B."/>
            <person name="Fernie A.R."/>
        </authorList>
    </citation>
    <scope>NUCLEOTIDE SEQUENCE [LARGE SCALE GENOMIC DNA]</scope>
    <source>
        <strain evidence="2">cv. LA0716</strain>
    </source>
</reference>
<dbReference type="GeneID" id="107003826"/>
<dbReference type="RefSeq" id="XP_015057583.1">
    <property type="nucleotide sequence ID" value="XM_015202097.1"/>
</dbReference>
<proteinExistence type="predicted"/>
<dbReference type="PROSITE" id="PS50994">
    <property type="entry name" value="INTEGRASE"/>
    <property type="match status" value="1"/>
</dbReference>
<protein>
    <submittedName>
        <fullName evidence="3">Uncharacterized protein LOC107003826</fullName>
    </submittedName>
</protein>
<organism evidence="2 3">
    <name type="scientific">Solanum pennellii</name>
    <name type="common">Tomato</name>
    <name type="synonym">Lycopersicon pennellii</name>
    <dbReference type="NCBI Taxonomy" id="28526"/>
    <lineage>
        <taxon>Eukaryota</taxon>
        <taxon>Viridiplantae</taxon>
        <taxon>Streptophyta</taxon>
        <taxon>Embryophyta</taxon>
        <taxon>Tracheophyta</taxon>
        <taxon>Spermatophyta</taxon>
        <taxon>Magnoliopsida</taxon>
        <taxon>eudicotyledons</taxon>
        <taxon>Gunneridae</taxon>
        <taxon>Pentapetalae</taxon>
        <taxon>asterids</taxon>
        <taxon>lamiids</taxon>
        <taxon>Solanales</taxon>
        <taxon>Solanaceae</taxon>
        <taxon>Solanoideae</taxon>
        <taxon>Solaneae</taxon>
        <taxon>Solanum</taxon>
        <taxon>Solanum subgen. Lycopersicon</taxon>
    </lineage>
</organism>
<gene>
    <name evidence="3" type="primary">LOC107003826</name>
</gene>
<keyword evidence="2" id="KW-1185">Reference proteome</keyword>
<sequence length="174" mass="19940">MSGHTLARKILRDGYFWMTTEHDWCKFLQKCKVHSDLIQVPPHELNGMSSPWPSVAWGMDVIGPVEPATSNGHRFILVSIDYFTKPVEAASYKSVTKKVVADFVRNNLICWFGVPESVIVDNCANLNSQLMRDIGEQFKITQRNSIAYRSQMNKVVEASNKNIKKIMRKMIDNY</sequence>
<dbReference type="Gene3D" id="3.30.420.10">
    <property type="entry name" value="Ribonuclease H-like superfamily/Ribonuclease H"/>
    <property type="match status" value="1"/>
</dbReference>
<reference evidence="3" key="2">
    <citation type="submission" date="2025-08" db="UniProtKB">
        <authorList>
            <consortium name="RefSeq"/>
        </authorList>
    </citation>
    <scope>IDENTIFICATION</scope>
</reference>
<name>A0ABM1FJ24_SOLPN</name>
<evidence type="ECO:0000313" key="2">
    <source>
        <dbReference type="Proteomes" id="UP000694930"/>
    </source>
</evidence>
<dbReference type="InterPro" id="IPR036397">
    <property type="entry name" value="RNaseH_sf"/>
</dbReference>
<evidence type="ECO:0000313" key="3">
    <source>
        <dbReference type="RefSeq" id="XP_015057583.1"/>
    </source>
</evidence>
<accession>A0ABM1FJ24</accession>